<protein>
    <recommendedName>
        <fullName evidence="18">Voltage-dependent R-type calcium channel subunit alpha</fullName>
    </recommendedName>
</protein>
<dbReference type="Gene3D" id="1.10.287.70">
    <property type="match status" value="4"/>
</dbReference>
<feature type="region of interest" description="Disordered" evidence="20">
    <location>
        <begin position="823"/>
        <end position="864"/>
    </location>
</feature>
<evidence type="ECO:0000256" key="1">
    <source>
        <dbReference type="ARBA" id="ARBA00004141"/>
    </source>
</evidence>
<dbReference type="Pfam" id="PF16905">
    <property type="entry name" value="GPHH"/>
    <property type="match status" value="1"/>
</dbReference>
<reference evidence="22" key="1">
    <citation type="submission" date="2020-02" db="EMBL/GenBank/DDBJ databases">
        <authorList>
            <person name="Enbody D E."/>
            <person name="Pettersson E M."/>
        </authorList>
    </citation>
    <scope>NUCLEOTIDE SEQUENCE [LARGE SCALE GENOMIC DNA]</scope>
</reference>
<dbReference type="PANTHER" id="PTHR45628">
    <property type="entry name" value="VOLTAGE-DEPENDENT CALCIUM CHANNEL TYPE A SUBUNIT ALPHA-1"/>
    <property type="match status" value="1"/>
</dbReference>
<evidence type="ECO:0000256" key="7">
    <source>
        <dbReference type="ARBA" id="ARBA00022723"/>
    </source>
</evidence>
<evidence type="ECO:0000256" key="21">
    <source>
        <dbReference type="SAM" id="Phobius"/>
    </source>
</evidence>
<evidence type="ECO:0000256" key="13">
    <source>
        <dbReference type="ARBA" id="ARBA00023136"/>
    </source>
</evidence>
<accession>A0A8U8CE42</accession>
<dbReference type="FunFam" id="1.20.120.350:FF:000011">
    <property type="entry name" value="Voltage-dependent N-type calcium channel subunit alpha"/>
    <property type="match status" value="1"/>
</dbReference>
<dbReference type="GO" id="GO:0007268">
    <property type="term" value="P:chemical synaptic transmission"/>
    <property type="evidence" value="ECO:0007669"/>
    <property type="project" value="TreeGrafter"/>
</dbReference>
<feature type="transmembrane region" description="Helical" evidence="21">
    <location>
        <begin position="1276"/>
        <end position="1294"/>
    </location>
</feature>
<accession>A0A8C3NS55</accession>
<keyword evidence="16" id="KW-0407">Ion channel</keyword>
<dbReference type="FunFam" id="1.20.120.350:FF:000001">
    <property type="entry name" value="Voltage-dependent L-type calcium channel subunit alpha"/>
    <property type="match status" value="1"/>
</dbReference>
<dbReference type="FunFam" id="1.10.287.70:FF:000025">
    <property type="entry name" value="Voltage-dependent R-type calcium channel subunit alpha"/>
    <property type="match status" value="1"/>
</dbReference>
<dbReference type="FunFam" id="1.10.287.70:FF:000023">
    <property type="entry name" value="Voltage-dependent R-type calcium channel subunit alpha"/>
    <property type="match status" value="1"/>
</dbReference>
<keyword evidence="19" id="KW-0175">Coiled coil</keyword>
<evidence type="ECO:0000256" key="8">
    <source>
        <dbReference type="ARBA" id="ARBA00022737"/>
    </source>
</evidence>
<dbReference type="PANTHER" id="PTHR45628:SF5">
    <property type="entry name" value="VOLTAGE-DEPENDENT R-TYPE CALCIUM CHANNEL SUBUNIT ALPHA-1E"/>
    <property type="match status" value="1"/>
</dbReference>
<keyword evidence="15" id="KW-0325">Glycoprotein</keyword>
<feature type="transmembrane region" description="Helical" evidence="21">
    <location>
        <begin position="1247"/>
        <end position="1270"/>
    </location>
</feature>
<dbReference type="FunFam" id="1.20.120.350:FF:000015">
    <property type="entry name" value="Voltage-dependent N-type calcium channel subunit alpha"/>
    <property type="match status" value="1"/>
</dbReference>
<evidence type="ECO:0000313" key="23">
    <source>
        <dbReference type="Proteomes" id="UP000694382"/>
    </source>
</evidence>
<dbReference type="InterPro" id="IPR014873">
    <property type="entry name" value="VDCC_a1su_IQ"/>
</dbReference>
<feature type="region of interest" description="Disordered" evidence="20">
    <location>
        <begin position="71"/>
        <end position="102"/>
    </location>
</feature>
<comment type="function">
    <text evidence="18">Voltage-sensitive calcium channels (VSCC) mediate the entry of calcium ions into excitable cells and are also involved in a variety of calcium-dependent processes, including muscle contraction, hormone or neurotransmitter release, gene expression, cell motility, cell division and cell death. The isoform alpha-1E gives rise to R-type calcium currents.</text>
</comment>
<feature type="transmembrane region" description="Helical" evidence="21">
    <location>
        <begin position="631"/>
        <end position="653"/>
    </location>
</feature>
<dbReference type="SMART" id="SM01062">
    <property type="entry name" value="Ca_chan_IQ"/>
    <property type="match status" value="1"/>
</dbReference>
<dbReference type="Pfam" id="PF08763">
    <property type="entry name" value="Ca_chan_IQ"/>
    <property type="match status" value="1"/>
</dbReference>
<keyword evidence="11 21" id="KW-1133">Transmembrane helix</keyword>
<keyword evidence="5 18" id="KW-0107">Calcium channel</keyword>
<evidence type="ECO:0000256" key="6">
    <source>
        <dbReference type="ARBA" id="ARBA00022692"/>
    </source>
</evidence>
<keyword evidence="13 21" id="KW-0472">Membrane</keyword>
<evidence type="ECO:0000256" key="5">
    <source>
        <dbReference type="ARBA" id="ARBA00022673"/>
    </source>
</evidence>
<keyword evidence="2" id="KW-0813">Transport</keyword>
<keyword evidence="3" id="KW-0597">Phosphoprotein</keyword>
<dbReference type="Proteomes" id="UP000694382">
    <property type="component" value="Chromosome 8"/>
</dbReference>
<evidence type="ECO:0000256" key="18">
    <source>
        <dbReference type="RuleBase" id="RU003808"/>
    </source>
</evidence>
<sequence length="1881" mass="212956">SWPCPRRRRGASTPGLAQLVAVSPEVIKRRRGGLIEQRDIIKAHEAHKMQSTPQARRKEWEMARFGEAVAGRLGSGDGGSEQNRSRQGAAAPAGGSPGAFKQTKAQRARTMALYNPIPVRQNCFTVNRSLFLFGEENIVRKYYMILATIIANCIVLALEQHLPEDDKTPMSRRLEKTEPYFIGIFCFEAGIKIVALGFVFHKGSYLRNGWNVMDFIVVLSGILATAGTHFNTHVDLRTLRAVRVLRPLKLVSGIPSLQIVLKSIMKAMVPLLQIGLLLFFAILMFAIIGLEFYSGKLHRACELEELDPPHPCGVQGCPPGYECREWIGPNDGITQFDNILFAVLTVFQCITMEGWTTVLYNTNDALGATWNWLYFIPLIIIGSFFVLNLVLGVLSGEFAKERERVENRRAFMKLRRQQQIERELNGYRAWIDKAGKGRCPGDTWGDMLRRATIKRNRTDAMSGDEHCVDISSVGERRLAVDGASYLRHKERLLRISVRHMVKSQVFYWIVLSLVALNTACVAIVHHNQPAWLTHFLYYAEFLFLGLFLLEMSLKMYGMGPRLYFHSSFNCFDCGVTVGSIFEVVWAIFRPGTSFGISVLRALRLLRIFKITKYWASLRNLVVSLMSSMKSIISLLFLLFLFIVVFALLGMQLFGGRFNFMDGTPSANFDTFPAAIMTVFQILTGEDWNEVMYNGIRSQGGVRSGMWSSIYFIVLTLFGNYTLLNVFLAIAVDNLANAQELTKDEQEEEEAFNQKHALQKAKEVSPMSAPNMPAIDSIPAAGVFSSCLVPFPVTAHGFRAGSQRGGGRDTPGCCLGARSGKGSRFPAVSNKTDGEASPLKEAETKEDEEEMEKKKRKKEKSETGKAMVPHSSMFIFSTTNPVRRACHYIVNLRYFEMCILLVIAASSIALAAEDPVLTNSDRNKVLRYFDYVFTGVFTFEMVIKMIDQGLILQDGSYFRDLWNILDFIVVVGALVAFALATNKGRDIKTIKSLRVLRVLRPLKTIKRLPKLKAVFDCVVTSLKNVFNILIVYKLFMFIFAVIAVQLFKGKFFYCTDSSKDTQKDCIGNYVDHEKNKMEVKCREWKRHEFHYDNIIWALLTLFTVSTGEGWPQVLQHSVDVTEEDRGPSRSNRMEMSIFYVVYFVVFPFFFVNIFVALIIITFQEQGDKMMEECSLEKNERACIDFAISAKPLTRYMPQNRHTFQYRVWHFVVSPSFEYTIMAMIALNTVVLMMKYYSAPYTYELALKYLNIAFTMVFSLECVLKIIAFGFLNYFRDTWNIFDFITVIGSITEIILTDTKVNSFNMSFLKLFRAARLIKLLRQGYTIRILLWTFVQSFKALPYVCLLIAMLFFIYAIIGMQVFGNIKLDEESHINRHNNFRSFLGSLMLLFRSATGEAWQEIMLSCLEGKGCEPDTTATSGQNENERCGTDLAYVYFVSFIFFCSFLMLNLFVAVIMDNFEYLTRDSSILGPHHLDEFVRIWAEYDRAACGRIHYTEMYEMLTLMSPPLGLGKRCPSKVAYKRLVLMNMPVAEDMTVHFTSTLMALIRTALDIKIAKGGADWQQLDSELQKEILTIWPHLSQKMLDLLVPMPKTSDLTVGKIYAAMMIMDYYKQSKAKKQRQQLEEQVRLSQGRAGTFRSPSLPPNPNMQPAGVKTTAQVGAGDYNACLWSSSVPERDHEHGVFSEWWELGWGCTGCSSTFPAGSVSSFLQCRRMPPCSSAWSRPLCRRRSSPMPRLCHTSSRTPSRACECCLVTFLLLQPLFPSWSWHWAAERVKLLLGAGRNLLAQSFCRITGTWCVSASPAAAGVGEGDGQGSVDAPPAGRVKLDPEAVEQCRGFQHPGWWERADKGFCHCPWDVPLLLQDSGRCCPLLPWGTTSALQGT</sequence>
<evidence type="ECO:0000256" key="17">
    <source>
        <dbReference type="ARBA" id="ARBA00036634"/>
    </source>
</evidence>
<dbReference type="GO" id="GO:0043025">
    <property type="term" value="C:neuronal cell body"/>
    <property type="evidence" value="ECO:0007669"/>
    <property type="project" value="TreeGrafter"/>
</dbReference>
<feature type="transmembrane region" description="Helical" evidence="21">
    <location>
        <begin position="709"/>
        <end position="731"/>
    </location>
</feature>
<dbReference type="GO" id="GO:0045202">
    <property type="term" value="C:synapse"/>
    <property type="evidence" value="ECO:0007669"/>
    <property type="project" value="GOC"/>
</dbReference>
<evidence type="ECO:0000256" key="19">
    <source>
        <dbReference type="SAM" id="Coils"/>
    </source>
</evidence>
<feature type="compositionally biased region" description="Basic and acidic residues" evidence="20">
    <location>
        <begin position="831"/>
        <end position="842"/>
    </location>
</feature>
<dbReference type="GO" id="GO:0005891">
    <property type="term" value="C:voltage-gated calcium channel complex"/>
    <property type="evidence" value="ECO:0007669"/>
    <property type="project" value="InterPro"/>
</dbReference>
<feature type="transmembrane region" description="Helical" evidence="21">
    <location>
        <begin position="1338"/>
        <end position="1356"/>
    </location>
</feature>
<dbReference type="FunFam" id="1.10.238.10:FF:000063">
    <property type="entry name" value="Voltage-dependent N-type calcium channel subunit alpha"/>
    <property type="match status" value="1"/>
</dbReference>
<dbReference type="FunFam" id="1.10.287.70:FF:000026">
    <property type="entry name" value="Voltage-dependent R-type calcium channel subunit alpha"/>
    <property type="match status" value="1"/>
</dbReference>
<keyword evidence="10 18" id="KW-0851">Voltage-gated channel</keyword>
<dbReference type="Ensembl" id="ENSCPVT00000023088.2">
    <property type="protein sequence ID" value="ENSCPVP00000022109.2"/>
    <property type="gene ID" value="ENSCPVG00000014137.2"/>
</dbReference>
<dbReference type="Pfam" id="PF00520">
    <property type="entry name" value="Ion_trans"/>
    <property type="match status" value="4"/>
</dbReference>
<dbReference type="Gene3D" id="6.10.250.2500">
    <property type="match status" value="1"/>
</dbReference>
<comment type="subcellular location">
    <subcellularLocation>
        <location evidence="1 18">Membrane</location>
        <topology evidence="1 18">Multi-pass membrane protein</topology>
    </subcellularLocation>
</comment>
<dbReference type="InterPro" id="IPR027359">
    <property type="entry name" value="Volt_channel_dom_sf"/>
</dbReference>
<feature type="transmembrane region" description="Helical" evidence="21">
    <location>
        <begin position="180"/>
        <end position="200"/>
    </location>
</feature>
<dbReference type="FunFam" id="1.20.120.350:FF:000013">
    <property type="entry name" value="Voltage-dependent N-type calcium channel subunit alpha"/>
    <property type="match status" value="1"/>
</dbReference>
<feature type="transmembrane region" description="Helical" evidence="21">
    <location>
        <begin position="142"/>
        <end position="160"/>
    </location>
</feature>
<feature type="coiled-coil region" evidence="19">
    <location>
        <begin position="727"/>
        <end position="754"/>
    </location>
</feature>
<evidence type="ECO:0000256" key="9">
    <source>
        <dbReference type="ARBA" id="ARBA00022837"/>
    </source>
</evidence>
<evidence type="ECO:0000256" key="2">
    <source>
        <dbReference type="ARBA" id="ARBA00022448"/>
    </source>
</evidence>
<evidence type="ECO:0000313" key="22">
    <source>
        <dbReference type="Ensembl" id="ENSCPVP00000022109.2"/>
    </source>
</evidence>
<dbReference type="Gene3D" id="6.10.250.2180">
    <property type="match status" value="1"/>
</dbReference>
<keyword evidence="12" id="KW-0406">Ion transport</keyword>
<dbReference type="Gene3D" id="1.20.120.350">
    <property type="entry name" value="Voltage-gated potassium channels. Chain C"/>
    <property type="match status" value="4"/>
</dbReference>
<evidence type="ECO:0000256" key="3">
    <source>
        <dbReference type="ARBA" id="ARBA00022553"/>
    </source>
</evidence>
<dbReference type="InterPro" id="IPR005821">
    <property type="entry name" value="Ion_trans_dom"/>
</dbReference>
<evidence type="ECO:0000256" key="12">
    <source>
        <dbReference type="ARBA" id="ARBA00023065"/>
    </source>
</evidence>
<feature type="transmembrane region" description="Helical" evidence="21">
    <location>
        <begin position="271"/>
        <end position="293"/>
    </location>
</feature>
<evidence type="ECO:0000256" key="16">
    <source>
        <dbReference type="ARBA" id="ARBA00023303"/>
    </source>
</evidence>
<evidence type="ECO:0000256" key="20">
    <source>
        <dbReference type="SAM" id="MobiDB-lite"/>
    </source>
</evidence>
<evidence type="ECO:0000256" key="15">
    <source>
        <dbReference type="ARBA" id="ARBA00023180"/>
    </source>
</evidence>
<keyword evidence="4 18" id="KW-0109">Calcium transport</keyword>
<organism evidence="22 23">
    <name type="scientific">Geospiza parvula</name>
    <name type="common">Small tree-finch</name>
    <name type="synonym">Camarhynchus parvulus</name>
    <dbReference type="NCBI Taxonomy" id="87175"/>
    <lineage>
        <taxon>Eukaryota</taxon>
        <taxon>Metazoa</taxon>
        <taxon>Chordata</taxon>
        <taxon>Craniata</taxon>
        <taxon>Vertebrata</taxon>
        <taxon>Euteleostomi</taxon>
        <taxon>Archelosauria</taxon>
        <taxon>Archosauria</taxon>
        <taxon>Dinosauria</taxon>
        <taxon>Saurischia</taxon>
        <taxon>Theropoda</taxon>
        <taxon>Coelurosauria</taxon>
        <taxon>Aves</taxon>
        <taxon>Neognathae</taxon>
        <taxon>Neoaves</taxon>
        <taxon>Telluraves</taxon>
        <taxon>Australaves</taxon>
        <taxon>Passeriformes</taxon>
        <taxon>Thraupidae</taxon>
        <taxon>Camarhynchus</taxon>
    </lineage>
</organism>
<dbReference type="InterPro" id="IPR002048">
    <property type="entry name" value="EF_hand_dom"/>
</dbReference>
<keyword evidence="14" id="KW-1015">Disulfide bond</keyword>
<dbReference type="PRINTS" id="PR01633">
    <property type="entry name" value="RVDCCALPHA1"/>
</dbReference>
<feature type="transmembrane region" description="Helical" evidence="21">
    <location>
        <begin position="1136"/>
        <end position="1161"/>
    </location>
</feature>
<reference evidence="22" key="3">
    <citation type="submission" date="2025-09" db="UniProtKB">
        <authorList>
            <consortium name="Ensembl"/>
        </authorList>
    </citation>
    <scope>IDENTIFICATION</scope>
</reference>
<keyword evidence="6 21" id="KW-0812">Transmembrane</keyword>
<dbReference type="InterPro" id="IPR050599">
    <property type="entry name" value="VDCC_alpha-1_subunit"/>
</dbReference>
<keyword evidence="7" id="KW-0479">Metal-binding</keyword>
<dbReference type="InterPro" id="IPR002077">
    <property type="entry name" value="VDCCAlpha1"/>
</dbReference>
<evidence type="ECO:0000256" key="11">
    <source>
        <dbReference type="ARBA" id="ARBA00022989"/>
    </source>
</evidence>
<keyword evidence="9 18" id="KW-0106">Calcium</keyword>
<feature type="transmembrane region" description="Helical" evidence="21">
    <location>
        <begin position="339"/>
        <end position="360"/>
    </location>
</feature>
<feature type="transmembrane region" description="Helical" evidence="21">
    <location>
        <begin position="1431"/>
        <end position="1455"/>
    </location>
</feature>
<evidence type="ECO:0000256" key="14">
    <source>
        <dbReference type="ARBA" id="ARBA00023157"/>
    </source>
</evidence>
<feature type="transmembrane region" description="Helical" evidence="21">
    <location>
        <begin position="1024"/>
        <end position="1046"/>
    </location>
</feature>
<feature type="transmembrane region" description="Helical" evidence="21">
    <location>
        <begin position="212"/>
        <end position="230"/>
    </location>
</feature>
<proteinExistence type="inferred from homology"/>
<feature type="transmembrane region" description="Helical" evidence="21">
    <location>
        <begin position="963"/>
        <end position="980"/>
    </location>
</feature>
<reference evidence="22" key="2">
    <citation type="submission" date="2025-08" db="UniProtKB">
        <authorList>
            <consortium name="Ensembl"/>
        </authorList>
    </citation>
    <scope>IDENTIFICATION</scope>
</reference>
<feature type="transmembrane region" description="Helical" evidence="21">
    <location>
        <begin position="372"/>
        <end position="394"/>
    </location>
</feature>
<feature type="transmembrane region" description="Helical" evidence="21">
    <location>
        <begin position="893"/>
        <end position="911"/>
    </location>
</feature>
<evidence type="ECO:0000256" key="10">
    <source>
        <dbReference type="ARBA" id="ARBA00022882"/>
    </source>
</evidence>
<keyword evidence="8" id="KW-0677">Repeat</keyword>
<feature type="transmembrane region" description="Helical" evidence="21">
    <location>
        <begin position="531"/>
        <end position="549"/>
    </location>
</feature>
<evidence type="ECO:0000256" key="4">
    <source>
        <dbReference type="ARBA" id="ARBA00022568"/>
    </source>
</evidence>
<dbReference type="GO" id="GO:0005509">
    <property type="term" value="F:calcium ion binding"/>
    <property type="evidence" value="ECO:0007669"/>
    <property type="project" value="InterPro"/>
</dbReference>
<keyword evidence="23" id="KW-1185">Reference proteome</keyword>
<dbReference type="PRINTS" id="PR00167">
    <property type="entry name" value="CACHANNEL"/>
</dbReference>
<comment type="catalytic activity">
    <reaction evidence="17">
        <text>Ca(2+)(in) = Ca(2+)(out)</text>
        <dbReference type="Rhea" id="RHEA:29671"/>
        <dbReference type="ChEBI" id="CHEBI:29108"/>
    </reaction>
</comment>
<dbReference type="PROSITE" id="PS50222">
    <property type="entry name" value="EF_HAND_2"/>
    <property type="match status" value="1"/>
</dbReference>
<dbReference type="InterPro" id="IPR031649">
    <property type="entry name" value="GPHH_dom"/>
</dbReference>
<dbReference type="SUPFAM" id="SSF81324">
    <property type="entry name" value="Voltage-gated potassium channels"/>
    <property type="match status" value="4"/>
</dbReference>
<dbReference type="InterPro" id="IPR005449">
    <property type="entry name" value="VDCC_R_a1su"/>
</dbReference>
<comment type="similarity">
    <text evidence="18">Belongs to the calcium channel alpha-1 subunit (TC 1.A.1.11) family.</text>
</comment>
<dbReference type="GO" id="GO:0008331">
    <property type="term" value="F:high voltage-gated calcium channel activity"/>
    <property type="evidence" value="ECO:0007669"/>
    <property type="project" value="TreeGrafter"/>
</dbReference>
<name>A0A8C3NS55_GEOPR</name>
<feature type="transmembrane region" description="Helical" evidence="21">
    <location>
        <begin position="505"/>
        <end position="525"/>
    </location>
</feature>
<dbReference type="GO" id="GO:0098703">
    <property type="term" value="P:calcium ion import across plasma membrane"/>
    <property type="evidence" value="ECO:0007669"/>
    <property type="project" value="TreeGrafter"/>
</dbReference>
<feature type="transmembrane region" description="Helical" evidence="21">
    <location>
        <begin position="1217"/>
        <end position="1235"/>
    </location>
</feature>